<keyword evidence="8 13" id="KW-1133">Transmembrane helix</keyword>
<dbReference type="SUPFAM" id="SSF48452">
    <property type="entry name" value="TPR-like"/>
    <property type="match status" value="1"/>
</dbReference>
<keyword evidence="6 12" id="KW-1000">Mitochondrion outer membrane</keyword>
<evidence type="ECO:0000256" key="7">
    <source>
        <dbReference type="ARBA" id="ARBA00022803"/>
    </source>
</evidence>
<comment type="similarity">
    <text evidence="2 12">Belongs to the FIS1 family.</text>
</comment>
<dbReference type="OrthoDB" id="421154at2759"/>
<dbReference type="VEuPathDB" id="FungiDB:RhiirA1_511877"/>
<evidence type="ECO:0000256" key="2">
    <source>
        <dbReference type="ARBA" id="ARBA00008937"/>
    </source>
</evidence>
<dbReference type="FunFam" id="1.25.40.10:FF:000179">
    <property type="entry name" value="Mitochondrial fission 1 protein"/>
    <property type="match status" value="1"/>
</dbReference>
<dbReference type="InterPro" id="IPR028058">
    <property type="entry name" value="Fis1_TPR_N"/>
</dbReference>
<dbReference type="Proteomes" id="UP000233469">
    <property type="component" value="Unassembled WGS sequence"/>
</dbReference>
<evidence type="ECO:0000256" key="11">
    <source>
        <dbReference type="ARBA" id="ARBA00025016"/>
    </source>
</evidence>
<evidence type="ECO:0000256" key="4">
    <source>
        <dbReference type="ARBA" id="ARBA00022692"/>
    </source>
</evidence>
<comment type="domain">
    <text evidence="12">The C-terminus is required for mitochondrial localization, while the N-terminus is necessary for mitochondrial fission.</text>
</comment>
<protein>
    <recommendedName>
        <fullName evidence="3 12">Mitochondrial fission 1 protein</fullName>
    </recommendedName>
</protein>
<dbReference type="Gene3D" id="1.25.40.10">
    <property type="entry name" value="Tetratricopeptide repeat domain"/>
    <property type="match status" value="1"/>
</dbReference>
<keyword evidence="10 12" id="KW-0472">Membrane</keyword>
<evidence type="ECO:0000256" key="9">
    <source>
        <dbReference type="ARBA" id="ARBA00023128"/>
    </source>
</evidence>
<accession>A0A2N1P448</accession>
<organism evidence="14 15">
    <name type="scientific">Rhizophagus irregularis</name>
    <dbReference type="NCBI Taxonomy" id="588596"/>
    <lineage>
        <taxon>Eukaryota</taxon>
        <taxon>Fungi</taxon>
        <taxon>Fungi incertae sedis</taxon>
        <taxon>Mucoromycota</taxon>
        <taxon>Glomeromycotina</taxon>
        <taxon>Glomeromycetes</taxon>
        <taxon>Glomerales</taxon>
        <taxon>Glomeraceae</taxon>
        <taxon>Rhizophagus</taxon>
    </lineage>
</organism>
<dbReference type="Pfam" id="PF14853">
    <property type="entry name" value="Fis1_TPR_C"/>
    <property type="match status" value="1"/>
</dbReference>
<keyword evidence="7" id="KW-0802">TPR repeat</keyword>
<dbReference type="InterPro" id="IPR028061">
    <property type="entry name" value="Fis1_TPR_C"/>
</dbReference>
<comment type="function">
    <text evidence="11">Has a role in mitochondrial fission. Has a role in outer membrane fission but not matrix separation.</text>
</comment>
<dbReference type="CDD" id="cd12212">
    <property type="entry name" value="Fis1"/>
    <property type="match status" value="1"/>
</dbReference>
<evidence type="ECO:0000256" key="5">
    <source>
        <dbReference type="ARBA" id="ARBA00022737"/>
    </source>
</evidence>
<keyword evidence="4 13" id="KW-0812">Transmembrane</keyword>
<comment type="subcellular location">
    <subcellularLocation>
        <location evidence="1">Mitochondrion outer membrane</location>
        <topology evidence="1">Single-pass membrane protein</topology>
    </subcellularLocation>
</comment>
<evidence type="ECO:0000313" key="14">
    <source>
        <dbReference type="EMBL" id="PKK80899.1"/>
    </source>
</evidence>
<dbReference type="AlphaFoldDB" id="A0A2N1P448"/>
<reference evidence="14 15" key="1">
    <citation type="submission" date="2016-04" db="EMBL/GenBank/DDBJ databases">
        <title>Genome analyses suggest a sexual origin of heterokaryosis in a supposedly ancient asexual fungus.</title>
        <authorList>
            <person name="Ropars J."/>
            <person name="Sedzielewska K."/>
            <person name="Noel J."/>
            <person name="Charron P."/>
            <person name="Farinelli L."/>
            <person name="Marton T."/>
            <person name="Kruger M."/>
            <person name="Pelin A."/>
            <person name="Brachmann A."/>
            <person name="Corradi N."/>
        </authorList>
    </citation>
    <scope>NUCLEOTIDE SEQUENCE [LARGE SCALE GENOMIC DNA]</scope>
    <source>
        <strain evidence="14 15">C2</strain>
    </source>
</reference>
<evidence type="ECO:0000256" key="13">
    <source>
        <dbReference type="SAM" id="Phobius"/>
    </source>
</evidence>
<evidence type="ECO:0000256" key="12">
    <source>
        <dbReference type="PIRNR" id="PIRNR008835"/>
    </source>
</evidence>
<comment type="caution">
    <text evidence="14">The sequence shown here is derived from an EMBL/GenBank/DDBJ whole genome shotgun (WGS) entry which is preliminary data.</text>
</comment>
<dbReference type="InterPro" id="IPR016543">
    <property type="entry name" value="Fis1"/>
</dbReference>
<feature type="transmembrane region" description="Helical" evidence="13">
    <location>
        <begin position="127"/>
        <end position="148"/>
    </location>
</feature>
<dbReference type="InterPro" id="IPR011990">
    <property type="entry name" value="TPR-like_helical_dom_sf"/>
</dbReference>
<sequence length="155" mass="17554">MTDLPYAADAEFPLSIEELSVLRRQYERENVDGEATTQTKFNYAWGLIKGRKATDQQFGVRLLTEIYNDIPERRRECLYYLALGNYKLGNYKDAKSYNDLLIDKEPNNLQAQSLRDLIEQKVKSEGMMGMMITGGIVAVGAIIIGSIFKGSSSKR</sequence>
<dbReference type="VEuPathDB" id="FungiDB:FUN_019917"/>
<evidence type="ECO:0000256" key="3">
    <source>
        <dbReference type="ARBA" id="ARBA00014314"/>
    </source>
</evidence>
<dbReference type="EMBL" id="LLXL01000003">
    <property type="protein sequence ID" value="PKK80899.1"/>
    <property type="molecule type" value="Genomic_DNA"/>
</dbReference>
<name>A0A2N1P448_9GLOM</name>
<evidence type="ECO:0000256" key="10">
    <source>
        <dbReference type="ARBA" id="ARBA00023136"/>
    </source>
</evidence>
<reference evidence="14 15" key="2">
    <citation type="submission" date="2017-10" db="EMBL/GenBank/DDBJ databases">
        <title>Extensive intraspecific genome diversity in a model arbuscular mycorrhizal fungus.</title>
        <authorList>
            <person name="Chen E.C.H."/>
            <person name="Morin E."/>
            <person name="Baudet D."/>
            <person name="Noel J."/>
            <person name="Ndikumana S."/>
            <person name="Charron P."/>
            <person name="St-Onge C."/>
            <person name="Giorgi J."/>
            <person name="Grigoriev I.V."/>
            <person name="Roux C."/>
            <person name="Martin F.M."/>
            <person name="Corradi N."/>
        </authorList>
    </citation>
    <scope>NUCLEOTIDE SEQUENCE [LARGE SCALE GENOMIC DNA]</scope>
    <source>
        <strain evidence="14 15">C2</strain>
    </source>
</reference>
<evidence type="ECO:0000256" key="1">
    <source>
        <dbReference type="ARBA" id="ARBA00004572"/>
    </source>
</evidence>
<keyword evidence="9 12" id="KW-0496">Mitochondrion</keyword>
<gene>
    <name evidence="14" type="ORF">RhiirC2_859499</name>
</gene>
<dbReference type="VEuPathDB" id="FungiDB:RhiirFUN_018807"/>
<dbReference type="GO" id="GO:0016559">
    <property type="term" value="P:peroxisome fission"/>
    <property type="evidence" value="ECO:0007669"/>
    <property type="project" value="TreeGrafter"/>
</dbReference>
<dbReference type="PANTHER" id="PTHR13247">
    <property type="entry name" value="TETRATRICOPEPTIDE REPEAT PROTEIN 11 TPR REPEAT PROTEIN 11"/>
    <property type="match status" value="1"/>
</dbReference>
<evidence type="ECO:0000256" key="6">
    <source>
        <dbReference type="ARBA" id="ARBA00022787"/>
    </source>
</evidence>
<evidence type="ECO:0000313" key="15">
    <source>
        <dbReference type="Proteomes" id="UP000233469"/>
    </source>
</evidence>
<dbReference type="GO" id="GO:0000266">
    <property type="term" value="P:mitochondrial fission"/>
    <property type="evidence" value="ECO:0007669"/>
    <property type="project" value="UniProtKB-UniRule"/>
</dbReference>
<dbReference type="GO" id="GO:0005741">
    <property type="term" value="C:mitochondrial outer membrane"/>
    <property type="evidence" value="ECO:0007669"/>
    <property type="project" value="UniProtKB-SubCell"/>
</dbReference>
<dbReference type="GO" id="GO:0005778">
    <property type="term" value="C:peroxisomal membrane"/>
    <property type="evidence" value="ECO:0007669"/>
    <property type="project" value="TreeGrafter"/>
</dbReference>
<keyword evidence="5" id="KW-0677">Repeat</keyword>
<proteinExistence type="inferred from homology"/>
<dbReference type="PANTHER" id="PTHR13247:SF0">
    <property type="entry name" value="MITOCHONDRIAL FISSION 1 PROTEIN"/>
    <property type="match status" value="1"/>
</dbReference>
<dbReference type="InterPro" id="IPR033745">
    <property type="entry name" value="Fis1_cytosol"/>
</dbReference>
<dbReference type="GO" id="GO:0000422">
    <property type="term" value="P:autophagy of mitochondrion"/>
    <property type="evidence" value="ECO:0007669"/>
    <property type="project" value="TreeGrafter"/>
</dbReference>
<dbReference type="Pfam" id="PF14852">
    <property type="entry name" value="Fis1_TPR_N"/>
    <property type="match status" value="1"/>
</dbReference>
<dbReference type="PIRSF" id="PIRSF008835">
    <property type="entry name" value="TPR_repeat_11_Fis1"/>
    <property type="match status" value="1"/>
</dbReference>
<evidence type="ECO:0000256" key="8">
    <source>
        <dbReference type="ARBA" id="ARBA00022989"/>
    </source>
</evidence>